<evidence type="ECO:0000313" key="1">
    <source>
        <dbReference type="EMBL" id="KAK6748683.1"/>
    </source>
</evidence>
<sequence>MNYDNRSSTVNGHWKQFSAKVQLEQLGSKKQMAFADALRCPHIPPAINKIRRANQGRRAAEQLKTENMDIDILELAEEKLIIERPISSDFVEMIVSQITFQSVNLSLQVRPGRICEVCRVVDRLEGAAKIQEVKKEKLVLDLDSISVEASITTPGRSCENSAL</sequence>
<name>A0ABR1DES1_NECAM</name>
<keyword evidence="2" id="KW-1185">Reference proteome</keyword>
<reference evidence="1 2" key="1">
    <citation type="submission" date="2023-08" db="EMBL/GenBank/DDBJ databases">
        <title>A Necator americanus chromosomal reference genome.</title>
        <authorList>
            <person name="Ilik V."/>
            <person name="Petrzelkova K.J."/>
            <person name="Pardy F."/>
            <person name="Fuh T."/>
            <person name="Niatou-Singa F.S."/>
            <person name="Gouil Q."/>
            <person name="Baker L."/>
            <person name="Ritchie M.E."/>
            <person name="Jex A.R."/>
            <person name="Gazzola D."/>
            <person name="Li H."/>
            <person name="Toshio Fujiwara R."/>
            <person name="Zhan B."/>
            <person name="Aroian R.V."/>
            <person name="Pafco B."/>
            <person name="Schwarz E.M."/>
        </authorList>
    </citation>
    <scope>NUCLEOTIDE SEQUENCE [LARGE SCALE GENOMIC DNA]</scope>
    <source>
        <strain evidence="1 2">Aroian</strain>
        <tissue evidence="1">Whole animal</tissue>
    </source>
</reference>
<evidence type="ECO:0000313" key="2">
    <source>
        <dbReference type="Proteomes" id="UP001303046"/>
    </source>
</evidence>
<dbReference type="Proteomes" id="UP001303046">
    <property type="component" value="Unassembled WGS sequence"/>
</dbReference>
<comment type="caution">
    <text evidence="1">The sequence shown here is derived from an EMBL/GenBank/DDBJ whole genome shotgun (WGS) entry which is preliminary data.</text>
</comment>
<accession>A0ABR1DES1</accession>
<organism evidence="1 2">
    <name type="scientific">Necator americanus</name>
    <name type="common">Human hookworm</name>
    <dbReference type="NCBI Taxonomy" id="51031"/>
    <lineage>
        <taxon>Eukaryota</taxon>
        <taxon>Metazoa</taxon>
        <taxon>Ecdysozoa</taxon>
        <taxon>Nematoda</taxon>
        <taxon>Chromadorea</taxon>
        <taxon>Rhabditida</taxon>
        <taxon>Rhabditina</taxon>
        <taxon>Rhabditomorpha</taxon>
        <taxon>Strongyloidea</taxon>
        <taxon>Ancylostomatidae</taxon>
        <taxon>Bunostominae</taxon>
        <taxon>Necator</taxon>
    </lineage>
</organism>
<dbReference type="EMBL" id="JAVFWL010000004">
    <property type="protein sequence ID" value="KAK6748683.1"/>
    <property type="molecule type" value="Genomic_DNA"/>
</dbReference>
<gene>
    <name evidence="1" type="primary">Necator_chrIV.g14647</name>
    <name evidence="1" type="ORF">RB195_001352</name>
</gene>
<proteinExistence type="predicted"/>
<protein>
    <submittedName>
        <fullName evidence="1">Uncharacterized protein</fullName>
    </submittedName>
</protein>